<sequence>SALYHRVSGLLQSDRPRFLRVCGQVSRHLVLGDGSHPALVFRVSCKHVACGGLQRVFGVFAL</sequence>
<reference evidence="2" key="1">
    <citation type="submission" date="2016-06" db="EMBL/GenBank/DDBJ databases">
        <title>Parallel loss of symbiosis genes in relatives of nitrogen-fixing non-legume Parasponia.</title>
        <authorList>
            <person name="Van Velzen R."/>
            <person name="Holmer R."/>
            <person name="Bu F."/>
            <person name="Rutten L."/>
            <person name="Van Zeijl A."/>
            <person name="Liu W."/>
            <person name="Santuari L."/>
            <person name="Cao Q."/>
            <person name="Sharma T."/>
            <person name="Shen D."/>
            <person name="Roswanjaya Y."/>
            <person name="Wardhani T."/>
            <person name="Kalhor M.S."/>
            <person name="Jansen J."/>
            <person name="Van den Hoogen J."/>
            <person name="Gungor B."/>
            <person name="Hartog M."/>
            <person name="Hontelez J."/>
            <person name="Verver J."/>
            <person name="Yang W.-C."/>
            <person name="Schijlen E."/>
            <person name="Repin R."/>
            <person name="Schilthuizen M."/>
            <person name="Schranz E."/>
            <person name="Heidstra R."/>
            <person name="Miyata K."/>
            <person name="Fedorova E."/>
            <person name="Kohlen W."/>
            <person name="Bisseling T."/>
            <person name="Smit S."/>
            <person name="Geurts R."/>
        </authorList>
    </citation>
    <scope>NUCLEOTIDE SEQUENCE [LARGE SCALE GENOMIC DNA]</scope>
    <source>
        <strain evidence="2">cv. WU1-14</strain>
    </source>
</reference>
<evidence type="ECO:0000313" key="2">
    <source>
        <dbReference type="Proteomes" id="UP000237105"/>
    </source>
</evidence>
<organism evidence="1 2">
    <name type="scientific">Parasponia andersonii</name>
    <name type="common">Sponia andersonii</name>
    <dbReference type="NCBI Taxonomy" id="3476"/>
    <lineage>
        <taxon>Eukaryota</taxon>
        <taxon>Viridiplantae</taxon>
        <taxon>Streptophyta</taxon>
        <taxon>Embryophyta</taxon>
        <taxon>Tracheophyta</taxon>
        <taxon>Spermatophyta</taxon>
        <taxon>Magnoliopsida</taxon>
        <taxon>eudicotyledons</taxon>
        <taxon>Gunneridae</taxon>
        <taxon>Pentapetalae</taxon>
        <taxon>rosids</taxon>
        <taxon>fabids</taxon>
        <taxon>Rosales</taxon>
        <taxon>Cannabaceae</taxon>
        <taxon>Parasponia</taxon>
    </lineage>
</organism>
<dbReference type="EMBL" id="JXTB01000913">
    <property type="protein sequence ID" value="PON31862.1"/>
    <property type="molecule type" value="Genomic_DNA"/>
</dbReference>
<dbReference type="Proteomes" id="UP000237105">
    <property type="component" value="Unassembled WGS sequence"/>
</dbReference>
<gene>
    <name evidence="1" type="ORF">PanWU01x14_366270</name>
</gene>
<keyword evidence="2" id="KW-1185">Reference proteome</keyword>
<name>A0A2P5A5N6_PARAD</name>
<evidence type="ECO:0000313" key="1">
    <source>
        <dbReference type="EMBL" id="PON31862.1"/>
    </source>
</evidence>
<comment type="caution">
    <text evidence="1">The sequence shown here is derived from an EMBL/GenBank/DDBJ whole genome shotgun (WGS) entry which is preliminary data.</text>
</comment>
<proteinExistence type="predicted"/>
<accession>A0A2P5A5N6</accession>
<dbReference type="AlphaFoldDB" id="A0A2P5A5N6"/>
<protein>
    <submittedName>
        <fullName evidence="1">Uncharacterized protein</fullName>
    </submittedName>
</protein>
<feature type="non-terminal residue" evidence="1">
    <location>
        <position position="1"/>
    </location>
</feature>